<feature type="region of interest" description="Disordered" evidence="12">
    <location>
        <begin position="120"/>
        <end position="145"/>
    </location>
</feature>
<evidence type="ECO:0000256" key="5">
    <source>
        <dbReference type="ARBA" id="ARBA00022679"/>
    </source>
</evidence>
<evidence type="ECO:0000256" key="6">
    <source>
        <dbReference type="ARBA" id="ARBA00022692"/>
    </source>
</evidence>
<dbReference type="InterPro" id="IPR003660">
    <property type="entry name" value="HAMP_dom"/>
</dbReference>
<evidence type="ECO:0000256" key="13">
    <source>
        <dbReference type="SAM" id="Phobius"/>
    </source>
</evidence>
<evidence type="ECO:0000256" key="9">
    <source>
        <dbReference type="ARBA" id="ARBA00022840"/>
    </source>
</evidence>
<feature type="compositionally biased region" description="Pro residues" evidence="12">
    <location>
        <begin position="795"/>
        <end position="805"/>
    </location>
</feature>
<evidence type="ECO:0000256" key="3">
    <source>
        <dbReference type="ARBA" id="ARBA00012438"/>
    </source>
</evidence>
<feature type="compositionally biased region" description="Basic and acidic residues" evidence="12">
    <location>
        <begin position="910"/>
        <end position="925"/>
    </location>
</feature>
<dbReference type="Proteomes" id="UP000254425">
    <property type="component" value="Chromosome"/>
</dbReference>
<reference evidence="15 16" key="1">
    <citation type="submission" date="2018-07" db="EMBL/GenBank/DDBJ databases">
        <title>Draft genome of the type strain Streptomyces armeniacus ATCC 15676.</title>
        <authorList>
            <person name="Labana P."/>
            <person name="Gosse J.T."/>
            <person name="Boddy C.N."/>
        </authorList>
    </citation>
    <scope>NUCLEOTIDE SEQUENCE [LARGE SCALE GENOMIC DNA]</scope>
    <source>
        <strain evidence="15 16">ATCC 15676</strain>
    </source>
</reference>
<dbReference type="Gene3D" id="3.30.565.10">
    <property type="entry name" value="Histidine kinase-like ATPase, C-terminal domain"/>
    <property type="match status" value="1"/>
</dbReference>
<feature type="region of interest" description="Disordered" evidence="12">
    <location>
        <begin position="754"/>
        <end position="931"/>
    </location>
</feature>
<dbReference type="GO" id="GO:0004673">
    <property type="term" value="F:protein histidine kinase activity"/>
    <property type="evidence" value="ECO:0007669"/>
    <property type="project" value="UniProtKB-EC"/>
</dbReference>
<keyword evidence="4" id="KW-0597">Phosphoprotein</keyword>
<dbReference type="AlphaFoldDB" id="A0A345XIK0"/>
<dbReference type="EC" id="2.7.13.3" evidence="3"/>
<gene>
    <name evidence="15" type="ORF">DVA86_01200</name>
</gene>
<keyword evidence="13" id="KW-0472">Membrane</keyword>
<evidence type="ECO:0000256" key="12">
    <source>
        <dbReference type="SAM" id="MobiDB-lite"/>
    </source>
</evidence>
<organism evidence="15 16">
    <name type="scientific">Streptomyces armeniacus</name>
    <dbReference type="NCBI Taxonomy" id="83291"/>
    <lineage>
        <taxon>Bacteria</taxon>
        <taxon>Bacillati</taxon>
        <taxon>Actinomycetota</taxon>
        <taxon>Actinomycetes</taxon>
        <taxon>Kitasatosporales</taxon>
        <taxon>Streptomycetaceae</taxon>
        <taxon>Streptomyces</taxon>
    </lineage>
</organism>
<dbReference type="InterPro" id="IPR036890">
    <property type="entry name" value="HATPase_C_sf"/>
</dbReference>
<dbReference type="GO" id="GO:0000160">
    <property type="term" value="P:phosphorelay signal transduction system"/>
    <property type="evidence" value="ECO:0007669"/>
    <property type="project" value="UniProtKB-KW"/>
</dbReference>
<keyword evidence="11" id="KW-0902">Two-component regulatory system</keyword>
<dbReference type="EMBL" id="CP031320">
    <property type="protein sequence ID" value="AXK31466.1"/>
    <property type="molecule type" value="Genomic_DNA"/>
</dbReference>
<dbReference type="InterPro" id="IPR013587">
    <property type="entry name" value="Nitrate/nitrite_sensing"/>
</dbReference>
<keyword evidence="6 13" id="KW-0812">Transmembrane</keyword>
<comment type="catalytic activity">
    <reaction evidence="1">
        <text>ATP + protein L-histidine = ADP + protein N-phospho-L-histidine.</text>
        <dbReference type="EC" id="2.7.13.3"/>
    </reaction>
</comment>
<feature type="region of interest" description="Disordered" evidence="12">
    <location>
        <begin position="450"/>
        <end position="476"/>
    </location>
</feature>
<evidence type="ECO:0000256" key="1">
    <source>
        <dbReference type="ARBA" id="ARBA00000085"/>
    </source>
</evidence>
<dbReference type="GO" id="GO:0005524">
    <property type="term" value="F:ATP binding"/>
    <property type="evidence" value="ECO:0007669"/>
    <property type="project" value="UniProtKB-KW"/>
</dbReference>
<evidence type="ECO:0000256" key="11">
    <source>
        <dbReference type="ARBA" id="ARBA00023012"/>
    </source>
</evidence>
<evidence type="ECO:0000256" key="10">
    <source>
        <dbReference type="ARBA" id="ARBA00022989"/>
    </source>
</evidence>
<accession>A0A345XIK0</accession>
<feature type="compositionally biased region" description="Basic and acidic residues" evidence="12">
    <location>
        <begin position="807"/>
        <end position="827"/>
    </location>
</feature>
<feature type="transmembrane region" description="Helical" evidence="13">
    <location>
        <begin position="54"/>
        <end position="74"/>
    </location>
</feature>
<dbReference type="SUPFAM" id="SSF55874">
    <property type="entry name" value="ATPase domain of HSP90 chaperone/DNA topoisomerase II/histidine kinase"/>
    <property type="match status" value="1"/>
</dbReference>
<dbReference type="InterPro" id="IPR003594">
    <property type="entry name" value="HATPase_dom"/>
</dbReference>
<dbReference type="GO" id="GO:0016020">
    <property type="term" value="C:membrane"/>
    <property type="evidence" value="ECO:0007669"/>
    <property type="project" value="UniProtKB-SubCell"/>
</dbReference>
<keyword evidence="7" id="KW-0547">Nucleotide-binding</keyword>
<keyword evidence="8" id="KW-0418">Kinase</keyword>
<dbReference type="InterPro" id="IPR050980">
    <property type="entry name" value="2C_sensor_his_kinase"/>
</dbReference>
<keyword evidence="9" id="KW-0067">ATP-binding</keyword>
<evidence type="ECO:0000256" key="2">
    <source>
        <dbReference type="ARBA" id="ARBA00004370"/>
    </source>
</evidence>
<dbReference type="Pfam" id="PF08376">
    <property type="entry name" value="NIT"/>
    <property type="match status" value="1"/>
</dbReference>
<evidence type="ECO:0000313" key="15">
    <source>
        <dbReference type="EMBL" id="AXK31466.1"/>
    </source>
</evidence>
<evidence type="ECO:0000256" key="4">
    <source>
        <dbReference type="ARBA" id="ARBA00022553"/>
    </source>
</evidence>
<keyword evidence="16" id="KW-1185">Reference proteome</keyword>
<keyword evidence="5" id="KW-0808">Transferase</keyword>
<dbReference type="PANTHER" id="PTHR44936">
    <property type="entry name" value="SENSOR PROTEIN CREC"/>
    <property type="match status" value="1"/>
</dbReference>
<keyword evidence="10 13" id="KW-1133">Transmembrane helix</keyword>
<dbReference type="Pfam" id="PF02518">
    <property type="entry name" value="HATPase_c"/>
    <property type="match status" value="1"/>
</dbReference>
<dbReference type="SMART" id="SM00387">
    <property type="entry name" value="HATPase_c"/>
    <property type="match status" value="1"/>
</dbReference>
<feature type="compositionally biased region" description="Basic and acidic residues" evidence="12">
    <location>
        <begin position="889"/>
        <end position="898"/>
    </location>
</feature>
<dbReference type="Gene3D" id="6.10.340.10">
    <property type="match status" value="1"/>
</dbReference>
<dbReference type="PANTHER" id="PTHR44936:SF9">
    <property type="entry name" value="SENSOR PROTEIN CREC"/>
    <property type="match status" value="1"/>
</dbReference>
<comment type="subcellular location">
    <subcellularLocation>
        <location evidence="2">Membrane</location>
    </subcellularLocation>
</comment>
<evidence type="ECO:0000313" key="16">
    <source>
        <dbReference type="Proteomes" id="UP000254425"/>
    </source>
</evidence>
<dbReference type="SMART" id="SM00304">
    <property type="entry name" value="HAMP"/>
    <property type="match status" value="1"/>
</dbReference>
<sequence>MSWAVASGAVPGPGGTRLRARVRTNRLRKSGKPAATTASPTPRTPRRARVRNRLLISVALTAVCVAAAGAPAVLSASGSLADAQDRVDQAVLDQRIIALTHSLADEREDLVVYAAAGRERGTGGTGGTEVGTGSTAGSPTGVSASQRARLKRQIAAVRGSDEVPADLKERLARLPGKRQQDGAGQAAALATYESYTDTIQRLQAVTRDGGSSGTAALPHLGRAVAQASGTRGLLHGALEAAGSQPELTAAAELARVREQGAQEDFEQTADSGPRETFEKAVTGSDVNAAHRYLRRLTERTSPGPADWSNVDGERVAAALSARVGLMRGVHSSLAAAEVRRLEGLRDDEVTDAELRAALVGGSLLLALATGVQSARSLARPLAVVRRGARRLAADPVGEEPVRFTGRNDEFADVVRALNQLRDTAAALHERTADGAASVGSAAASVGSAAAGADGADSAGTGGAGTEPHTPPLGAPAVSAPEVARLRAGHAALAQETAAAPQPSQADSPVALLGQRTLGLIERLLANIEALEADETDPGRLGTLFTLDHLATRTRRHSEGLLLLAGAVRPVPHHDGPVPLLDVLRAAVSETEQYERVRLAPLPPQAYVTEHAADDVSHLVAELLDNATAFSAPESEAQLTGWLLQNGEIMLSVQDQGTGMTGERLAELNELLSAPVPPEPVRPGVDAGGSAGLGLHVAARLAARHGLRVQLRRQTRGGIAAAVILPLEVLAEAGPEAGAAAPDDGAARAAAAPAAAGAPGSLPGSVAEANSNALPVRRRRTATVPHPPALERNVTPPIPVPAPAPDAPQHESADDAGREGTRGDDAVRSDAAPDDSVRSDTVRSDAAPEGDTVREHTGTVPDVTGTGLPRRTPKQGKHAAPAGPPPQRKGGADPEELRRRLGGLQRGAQKGRRDAAAEIAAERGANEEESLP</sequence>
<evidence type="ECO:0000256" key="8">
    <source>
        <dbReference type="ARBA" id="ARBA00022777"/>
    </source>
</evidence>
<feature type="domain" description="HAMP" evidence="14">
    <location>
        <begin position="375"/>
        <end position="429"/>
    </location>
</feature>
<evidence type="ECO:0000259" key="14">
    <source>
        <dbReference type="PROSITE" id="PS50885"/>
    </source>
</evidence>
<proteinExistence type="predicted"/>
<dbReference type="KEGG" id="sarm:DVA86_01200"/>
<name>A0A345XIK0_9ACTN</name>
<dbReference type="Pfam" id="PF00672">
    <property type="entry name" value="HAMP"/>
    <property type="match status" value="1"/>
</dbReference>
<protein>
    <recommendedName>
        <fullName evidence="3">histidine kinase</fullName>
        <ecNumber evidence="3">2.7.13.3</ecNumber>
    </recommendedName>
</protein>
<feature type="region of interest" description="Disordered" evidence="12">
    <location>
        <begin position="23"/>
        <end position="49"/>
    </location>
</feature>
<evidence type="ECO:0000256" key="7">
    <source>
        <dbReference type="ARBA" id="ARBA00022741"/>
    </source>
</evidence>
<dbReference type="PROSITE" id="PS50885">
    <property type="entry name" value="HAMP"/>
    <property type="match status" value="1"/>
</dbReference>